<dbReference type="Gene3D" id="3.60.15.10">
    <property type="entry name" value="Ribonuclease Z/Hydroxyacylglutathione hydrolase-like"/>
    <property type="match status" value="1"/>
</dbReference>
<proteinExistence type="predicted"/>
<dbReference type="SUPFAM" id="SSF56281">
    <property type="entry name" value="Metallo-hydrolase/oxidoreductase"/>
    <property type="match status" value="1"/>
</dbReference>
<dbReference type="AlphaFoldDB" id="A0A1J5S4Q8"/>
<reference evidence="2" key="1">
    <citation type="submission" date="2016-10" db="EMBL/GenBank/DDBJ databases">
        <title>Sequence of Gallionella enrichment culture.</title>
        <authorList>
            <person name="Poehlein A."/>
            <person name="Muehling M."/>
            <person name="Daniel R."/>
        </authorList>
    </citation>
    <scope>NUCLEOTIDE SEQUENCE</scope>
</reference>
<dbReference type="EC" id="3.1.2.6" evidence="2"/>
<gene>
    <name evidence="2" type="primary">gloB_8</name>
    <name evidence="2" type="ORF">GALL_188480</name>
</gene>
<dbReference type="SMART" id="SM00849">
    <property type="entry name" value="Lactamase_B"/>
    <property type="match status" value="1"/>
</dbReference>
<dbReference type="InterPro" id="IPR030829">
    <property type="entry name" value="SoxH-rel_PQQ_2"/>
</dbReference>
<organism evidence="2">
    <name type="scientific">mine drainage metagenome</name>
    <dbReference type="NCBI Taxonomy" id="410659"/>
    <lineage>
        <taxon>unclassified sequences</taxon>
        <taxon>metagenomes</taxon>
        <taxon>ecological metagenomes</taxon>
    </lineage>
</organism>
<dbReference type="InterPro" id="IPR036866">
    <property type="entry name" value="RibonucZ/Hydroxyglut_hydro"/>
</dbReference>
<dbReference type="PANTHER" id="PTHR42951:SF4">
    <property type="entry name" value="ACYL-COENZYME A THIOESTERASE MBLAC2"/>
    <property type="match status" value="1"/>
</dbReference>
<dbReference type="EMBL" id="MLJW01000110">
    <property type="protein sequence ID" value="OIQ99111.1"/>
    <property type="molecule type" value="Genomic_DNA"/>
</dbReference>
<dbReference type="InterPro" id="IPR001279">
    <property type="entry name" value="Metallo-B-lactamas"/>
</dbReference>
<dbReference type="PROSITE" id="PS51257">
    <property type="entry name" value="PROKAR_LIPOPROTEIN"/>
    <property type="match status" value="1"/>
</dbReference>
<dbReference type="GO" id="GO:0004416">
    <property type="term" value="F:hydroxyacylglutathione hydrolase activity"/>
    <property type="evidence" value="ECO:0007669"/>
    <property type="project" value="UniProtKB-EC"/>
</dbReference>
<dbReference type="PANTHER" id="PTHR42951">
    <property type="entry name" value="METALLO-BETA-LACTAMASE DOMAIN-CONTAINING"/>
    <property type="match status" value="1"/>
</dbReference>
<protein>
    <submittedName>
        <fullName evidence="2">Hydroxyacylglutathione hydrolase</fullName>
        <ecNumber evidence="2">3.1.2.6</ecNumber>
    </submittedName>
</protein>
<name>A0A1J5S4Q8_9ZZZZ</name>
<dbReference type="NCBIfam" id="TIGR04559">
    <property type="entry name" value="SoxH_rel_PQQ_2"/>
    <property type="match status" value="1"/>
</dbReference>
<sequence length="312" mass="34043">MRILMITISMLVLMGCAHTQAEHDAFAVEHVGAGVYVHHGAHLDIDTGYQGDICNISFVVGSKGVAVIDTGGSLKVGTELRMAIRKVTSLPVLYVINTHVHPDHIYGNAAFLTKNSHEPEPIFVGHEKLAKAMELRKEQYARLNARLLGDDAKGSDLVKPTLSVKTDLVLDLGDRTLTLTAHPNAHTNTDISLLDSKTGTLFTGDLLFIERTPVVEGDIKGLIAEIEKLKSSPAKLVVPGHGPVATDWVTALSNEQRYLNVLLKDIRASIKNNDGMVKAMDTAAASEKGKWKLFDIANRRNVNTLYPALEWE</sequence>
<accession>A0A1J5S4Q8</accession>
<evidence type="ECO:0000259" key="1">
    <source>
        <dbReference type="SMART" id="SM00849"/>
    </source>
</evidence>
<evidence type="ECO:0000313" key="2">
    <source>
        <dbReference type="EMBL" id="OIQ99111.1"/>
    </source>
</evidence>
<dbReference type="CDD" id="cd16282">
    <property type="entry name" value="metallo-hydrolase-like_MBL-fold"/>
    <property type="match status" value="1"/>
</dbReference>
<dbReference type="Pfam" id="PF00753">
    <property type="entry name" value="Lactamase_B"/>
    <property type="match status" value="1"/>
</dbReference>
<keyword evidence="2" id="KW-0378">Hydrolase</keyword>
<feature type="domain" description="Metallo-beta-lactamase" evidence="1">
    <location>
        <begin position="53"/>
        <end position="241"/>
    </location>
</feature>
<comment type="caution">
    <text evidence="2">The sequence shown here is derived from an EMBL/GenBank/DDBJ whole genome shotgun (WGS) entry which is preliminary data.</text>
</comment>
<dbReference type="InterPro" id="IPR050855">
    <property type="entry name" value="NDM-1-like"/>
</dbReference>